<dbReference type="PANTHER" id="PTHR24133">
    <property type="entry name" value="ANKYRIN DOMAIN-CONTAINING"/>
    <property type="match status" value="1"/>
</dbReference>
<dbReference type="GO" id="GO:0008270">
    <property type="term" value="F:zinc ion binding"/>
    <property type="evidence" value="ECO:0007669"/>
    <property type="project" value="UniProtKB-KW"/>
</dbReference>
<dbReference type="PROSITE" id="PS01360">
    <property type="entry name" value="ZF_MYND_1"/>
    <property type="match status" value="1"/>
</dbReference>
<dbReference type="InterPro" id="IPR002110">
    <property type="entry name" value="Ankyrin_rpt"/>
</dbReference>
<name>A0A8E2DL06_9APHY</name>
<dbReference type="InterPro" id="IPR052391">
    <property type="entry name" value="E3_Ligase-Neurotoxin"/>
</dbReference>
<proteinExistence type="predicted"/>
<keyword evidence="3" id="KW-0862">Zinc</keyword>
<dbReference type="Pfam" id="PF12796">
    <property type="entry name" value="Ank_2"/>
    <property type="match status" value="1"/>
</dbReference>
<dbReference type="InterPro" id="IPR036770">
    <property type="entry name" value="Ankyrin_rpt-contain_sf"/>
</dbReference>
<dbReference type="PROSITE" id="PS50088">
    <property type="entry name" value="ANK_REPEAT"/>
    <property type="match status" value="2"/>
</dbReference>
<evidence type="ECO:0000256" key="2">
    <source>
        <dbReference type="ARBA" id="ARBA00022771"/>
    </source>
</evidence>
<dbReference type="Gene3D" id="1.25.40.20">
    <property type="entry name" value="Ankyrin repeat-containing domain"/>
    <property type="match status" value="1"/>
</dbReference>
<evidence type="ECO:0000256" key="5">
    <source>
        <dbReference type="PROSITE-ProRule" id="PRU00134"/>
    </source>
</evidence>
<dbReference type="AlphaFoldDB" id="A0A8E2DL06"/>
<dbReference type="Pfam" id="PF01753">
    <property type="entry name" value="zf-MYND"/>
    <property type="match status" value="1"/>
</dbReference>
<reference evidence="7 8" key="1">
    <citation type="submission" date="2016-07" db="EMBL/GenBank/DDBJ databases">
        <title>Draft genome of the white-rot fungus Obba rivulosa 3A-2.</title>
        <authorList>
            <consortium name="DOE Joint Genome Institute"/>
            <person name="Miettinen O."/>
            <person name="Riley R."/>
            <person name="Acob R."/>
            <person name="Barry K."/>
            <person name="Cullen D."/>
            <person name="De Vries R."/>
            <person name="Hainaut M."/>
            <person name="Hatakka A."/>
            <person name="Henrissat B."/>
            <person name="Hilden K."/>
            <person name="Kuo R."/>
            <person name="Labutti K."/>
            <person name="Lipzen A."/>
            <person name="Makela M.R."/>
            <person name="Sandor L."/>
            <person name="Spatafora J.W."/>
            <person name="Grigoriev I.V."/>
            <person name="Hibbett D.S."/>
        </authorList>
    </citation>
    <scope>NUCLEOTIDE SEQUENCE [LARGE SCALE GENOMIC DNA]</scope>
    <source>
        <strain evidence="7 8">3A-2</strain>
    </source>
</reference>
<accession>A0A8E2DL06</accession>
<keyword evidence="8" id="KW-1185">Reference proteome</keyword>
<dbReference type="EMBL" id="KV722428">
    <property type="protein sequence ID" value="OCH89379.1"/>
    <property type="molecule type" value="Genomic_DNA"/>
</dbReference>
<sequence>MQGTGGFVVTDEMRKILSRPGLLKAFSGGQRLRNLYRQQSTGFDPQLLDEFALDCYLGFHDKVKQMVDSGRAPDLTGTETPYDFGYATLLIAGAQRAIHRPAETDYPATLKFLLDSGAPPNIPDIVGHSALQHATMNHMARLGLSRILLEHGADPNHRNRYGEVALLMAFQNNQYEAVDLLMGFGADLDIPEADGHTPAQVFLTCGPQVTAAVRKWMRRRAGEQAPMDEKKCDGCRKTGISLKLCSRCHAARYCTTDCQRAHWKAHKPSCHPFDASNTVVVQPRYKDIGKLRSTPDIVRQMIGIETGPVPKSHQRSAHAPRVRPDVGKALTVKVQVPFDPFGLQPENAVSGDLLVYTKKRDFVCMIVRSDDPVAYDRVMGAVRMKGVGGAKAYFPAELLSKEKLVIKVGEVLAEQPF</sequence>
<dbReference type="SUPFAM" id="SSF144232">
    <property type="entry name" value="HIT/MYND zinc finger-like"/>
    <property type="match status" value="1"/>
</dbReference>
<protein>
    <submittedName>
        <fullName evidence="7">Ankyrin</fullName>
    </submittedName>
</protein>
<feature type="repeat" description="ANK" evidence="4">
    <location>
        <begin position="126"/>
        <end position="160"/>
    </location>
</feature>
<keyword evidence="2 5" id="KW-0863">Zinc-finger</keyword>
<evidence type="ECO:0000256" key="3">
    <source>
        <dbReference type="ARBA" id="ARBA00022833"/>
    </source>
</evidence>
<evidence type="ECO:0000313" key="7">
    <source>
        <dbReference type="EMBL" id="OCH89379.1"/>
    </source>
</evidence>
<evidence type="ECO:0000256" key="4">
    <source>
        <dbReference type="PROSITE-ProRule" id="PRU00023"/>
    </source>
</evidence>
<dbReference type="Gene3D" id="6.10.140.2220">
    <property type="match status" value="1"/>
</dbReference>
<dbReference type="OrthoDB" id="194358at2759"/>
<evidence type="ECO:0000256" key="1">
    <source>
        <dbReference type="ARBA" id="ARBA00022723"/>
    </source>
</evidence>
<gene>
    <name evidence="7" type="ORF">OBBRIDRAFT_778599</name>
</gene>
<dbReference type="InterPro" id="IPR002893">
    <property type="entry name" value="Znf_MYND"/>
</dbReference>
<feature type="domain" description="MYND-type" evidence="6">
    <location>
        <begin position="232"/>
        <end position="270"/>
    </location>
</feature>
<keyword evidence="4" id="KW-0040">ANK repeat</keyword>
<dbReference type="PROSITE" id="PS50865">
    <property type="entry name" value="ZF_MYND_2"/>
    <property type="match status" value="1"/>
</dbReference>
<dbReference type="PANTHER" id="PTHR24133:SF40">
    <property type="entry name" value="ANKYRIN REPEAT DOMAIN 44"/>
    <property type="match status" value="1"/>
</dbReference>
<dbReference type="Proteomes" id="UP000250043">
    <property type="component" value="Unassembled WGS sequence"/>
</dbReference>
<dbReference type="SUPFAM" id="SSF48403">
    <property type="entry name" value="Ankyrin repeat"/>
    <property type="match status" value="1"/>
</dbReference>
<evidence type="ECO:0000313" key="8">
    <source>
        <dbReference type="Proteomes" id="UP000250043"/>
    </source>
</evidence>
<evidence type="ECO:0000259" key="6">
    <source>
        <dbReference type="PROSITE" id="PS50865"/>
    </source>
</evidence>
<feature type="repeat" description="ANK" evidence="4">
    <location>
        <begin position="161"/>
        <end position="193"/>
    </location>
</feature>
<dbReference type="SMART" id="SM00248">
    <property type="entry name" value="ANK"/>
    <property type="match status" value="3"/>
</dbReference>
<organism evidence="7 8">
    <name type="scientific">Obba rivulosa</name>
    <dbReference type="NCBI Taxonomy" id="1052685"/>
    <lineage>
        <taxon>Eukaryota</taxon>
        <taxon>Fungi</taxon>
        <taxon>Dikarya</taxon>
        <taxon>Basidiomycota</taxon>
        <taxon>Agaricomycotina</taxon>
        <taxon>Agaricomycetes</taxon>
        <taxon>Polyporales</taxon>
        <taxon>Gelatoporiaceae</taxon>
        <taxon>Obba</taxon>
    </lineage>
</organism>
<dbReference type="PROSITE" id="PS50297">
    <property type="entry name" value="ANK_REP_REGION"/>
    <property type="match status" value="1"/>
</dbReference>
<keyword evidence="1" id="KW-0479">Metal-binding</keyword>